<dbReference type="CDD" id="cd12797">
    <property type="entry name" value="M23_peptidase"/>
    <property type="match status" value="1"/>
</dbReference>
<evidence type="ECO:0000313" key="2">
    <source>
        <dbReference type="EMBL" id="SVA03619.1"/>
    </source>
</evidence>
<dbReference type="EMBL" id="UINC01003130">
    <property type="protein sequence ID" value="SVA03619.1"/>
    <property type="molecule type" value="Genomic_DNA"/>
</dbReference>
<dbReference type="GO" id="GO:0004222">
    <property type="term" value="F:metalloendopeptidase activity"/>
    <property type="evidence" value="ECO:0007669"/>
    <property type="project" value="TreeGrafter"/>
</dbReference>
<dbReference type="InterPro" id="IPR050570">
    <property type="entry name" value="Cell_wall_metabolism_enzyme"/>
</dbReference>
<sequence length="206" mass="22708">MVPISLSSEIKPIIISNQGKTLLKVPILDKEYRESKITINNTDLVSPPAEYLPRIKKESELGKAALSVVSDSYHSALKMSLPLEGLKSSEFGVRRFINNEPRNRHTALDIAAVVGTKIMSPLSGKVLLVGNFYYRGKTVFLDHGGGMISTYSHLSEISVKEGQLIKKNEVIGEVGQSGRVTGPHLHWQLVLFGVPIDPELFLEQAF</sequence>
<accession>A0A381SJL5</accession>
<dbReference type="Gene3D" id="2.70.70.10">
    <property type="entry name" value="Glucose Permease (Domain IIA)"/>
    <property type="match status" value="1"/>
</dbReference>
<dbReference type="PANTHER" id="PTHR21666:SF270">
    <property type="entry name" value="MUREIN HYDROLASE ACTIVATOR ENVC"/>
    <property type="match status" value="1"/>
</dbReference>
<reference evidence="2" key="1">
    <citation type="submission" date="2018-05" db="EMBL/GenBank/DDBJ databases">
        <authorList>
            <person name="Lanie J.A."/>
            <person name="Ng W.-L."/>
            <person name="Kazmierczak K.M."/>
            <person name="Andrzejewski T.M."/>
            <person name="Davidsen T.M."/>
            <person name="Wayne K.J."/>
            <person name="Tettelin H."/>
            <person name="Glass J.I."/>
            <person name="Rusch D."/>
            <person name="Podicherti R."/>
            <person name="Tsui H.-C.T."/>
            <person name="Winkler M.E."/>
        </authorList>
    </citation>
    <scope>NUCLEOTIDE SEQUENCE</scope>
</reference>
<organism evidence="2">
    <name type="scientific">marine metagenome</name>
    <dbReference type="NCBI Taxonomy" id="408172"/>
    <lineage>
        <taxon>unclassified sequences</taxon>
        <taxon>metagenomes</taxon>
        <taxon>ecological metagenomes</taxon>
    </lineage>
</organism>
<protein>
    <recommendedName>
        <fullName evidence="1">M23ase beta-sheet core domain-containing protein</fullName>
    </recommendedName>
</protein>
<dbReference type="InterPro" id="IPR011055">
    <property type="entry name" value="Dup_hybrid_motif"/>
</dbReference>
<dbReference type="AlphaFoldDB" id="A0A381SJL5"/>
<feature type="domain" description="M23ase beta-sheet core" evidence="1">
    <location>
        <begin position="104"/>
        <end position="198"/>
    </location>
</feature>
<dbReference type="Pfam" id="PF01551">
    <property type="entry name" value="Peptidase_M23"/>
    <property type="match status" value="1"/>
</dbReference>
<dbReference type="SUPFAM" id="SSF51261">
    <property type="entry name" value="Duplicated hybrid motif"/>
    <property type="match status" value="1"/>
</dbReference>
<gene>
    <name evidence="2" type="ORF">METZ01_LOCUS56473</name>
</gene>
<proteinExistence type="predicted"/>
<dbReference type="InterPro" id="IPR016047">
    <property type="entry name" value="M23ase_b-sheet_dom"/>
</dbReference>
<name>A0A381SJL5_9ZZZZ</name>
<evidence type="ECO:0000259" key="1">
    <source>
        <dbReference type="Pfam" id="PF01551"/>
    </source>
</evidence>
<dbReference type="PANTHER" id="PTHR21666">
    <property type="entry name" value="PEPTIDASE-RELATED"/>
    <property type="match status" value="1"/>
</dbReference>